<dbReference type="GO" id="GO:0030288">
    <property type="term" value="C:outer membrane-bounded periplasmic space"/>
    <property type="evidence" value="ECO:0007669"/>
    <property type="project" value="TreeGrafter"/>
</dbReference>
<evidence type="ECO:0000313" key="3">
    <source>
        <dbReference type="Proteomes" id="UP000289775"/>
    </source>
</evidence>
<evidence type="ECO:0000259" key="1">
    <source>
        <dbReference type="SMART" id="SM00245"/>
    </source>
</evidence>
<protein>
    <submittedName>
        <fullName evidence="2">Peptidase S41</fullName>
    </submittedName>
</protein>
<gene>
    <name evidence="2" type="ORF">NU09_3112</name>
</gene>
<dbReference type="InterPro" id="IPR029045">
    <property type="entry name" value="ClpP/crotonase-like_dom_sf"/>
</dbReference>
<dbReference type="InterPro" id="IPR005151">
    <property type="entry name" value="Tail-specific_protease"/>
</dbReference>
<dbReference type="RefSeq" id="WP_129752189.1">
    <property type="nucleotide sequence ID" value="NZ_JUIW01000011.1"/>
</dbReference>
<dbReference type="SMART" id="SM00245">
    <property type="entry name" value="TSPc"/>
    <property type="match status" value="1"/>
</dbReference>
<dbReference type="SUPFAM" id="SSF52096">
    <property type="entry name" value="ClpP/crotonase"/>
    <property type="match status" value="1"/>
</dbReference>
<dbReference type="GO" id="GO:0008236">
    <property type="term" value="F:serine-type peptidase activity"/>
    <property type="evidence" value="ECO:0007669"/>
    <property type="project" value="InterPro"/>
</dbReference>
<feature type="domain" description="Tail specific protease" evidence="1">
    <location>
        <begin position="87"/>
        <end position="298"/>
    </location>
</feature>
<dbReference type="EMBL" id="JUIW01000011">
    <property type="protein sequence ID" value="RYJ41369.1"/>
    <property type="molecule type" value="Genomic_DNA"/>
</dbReference>
<keyword evidence="3" id="KW-1185">Reference proteome</keyword>
<dbReference type="GO" id="GO:0007165">
    <property type="term" value="P:signal transduction"/>
    <property type="evidence" value="ECO:0007669"/>
    <property type="project" value="TreeGrafter"/>
</dbReference>
<sequence length="315" mass="35660">MKIFYHIFLILAFTSCQTQNSIPKEVSEYLTETINLLEQKSVNRNEIDWNEFRIDIFQKAGNAKNIKDTYPAISYAVSKLNDSHSYFKPVTETEADSENKPLPILSDEITPEDIGYIRIPFCIGTESDYDVYIAKIREKIEAESNKELKGWILDLRDNFGGNMWPMLLSIEPLIGNGTLGYFADADNKYEAWKLIEGKAYIDDQLIIETNIHFKKDLSNAFLAVLTDGQTASSGEAIAVAFKFRENSKSFGKPTFGVSTGCISHELSDGSTINLTETIFADRKKTKYGSSIIPDFEVEEDQALKAGIEWIYKMNK</sequence>
<dbReference type="PROSITE" id="PS51257">
    <property type="entry name" value="PROKAR_LIPOPROTEIN"/>
    <property type="match status" value="1"/>
</dbReference>
<dbReference type="Proteomes" id="UP000289775">
    <property type="component" value="Unassembled WGS sequence"/>
</dbReference>
<dbReference type="Pfam" id="PF03572">
    <property type="entry name" value="Peptidase_S41"/>
    <property type="match status" value="1"/>
</dbReference>
<evidence type="ECO:0000313" key="2">
    <source>
        <dbReference type="EMBL" id="RYJ41369.1"/>
    </source>
</evidence>
<dbReference type="OrthoDB" id="7314861at2"/>
<dbReference type="PANTHER" id="PTHR32060:SF30">
    <property type="entry name" value="CARBOXY-TERMINAL PROCESSING PROTEASE CTPA"/>
    <property type="match status" value="1"/>
</dbReference>
<dbReference type="Gene3D" id="3.90.226.10">
    <property type="entry name" value="2-enoyl-CoA Hydratase, Chain A, domain 1"/>
    <property type="match status" value="1"/>
</dbReference>
<dbReference type="GO" id="GO:0006508">
    <property type="term" value="P:proteolysis"/>
    <property type="evidence" value="ECO:0007669"/>
    <property type="project" value="InterPro"/>
</dbReference>
<dbReference type="GO" id="GO:0004175">
    <property type="term" value="F:endopeptidase activity"/>
    <property type="evidence" value="ECO:0007669"/>
    <property type="project" value="TreeGrafter"/>
</dbReference>
<accession>A0A444W675</accession>
<dbReference type="CDD" id="cd06567">
    <property type="entry name" value="Peptidase_S41"/>
    <property type="match status" value="1"/>
</dbReference>
<dbReference type="PANTHER" id="PTHR32060">
    <property type="entry name" value="TAIL-SPECIFIC PROTEASE"/>
    <property type="match status" value="1"/>
</dbReference>
<proteinExistence type="predicted"/>
<comment type="caution">
    <text evidence="2">The sequence shown here is derived from an EMBL/GenBank/DDBJ whole genome shotgun (WGS) entry which is preliminary data.</text>
</comment>
<name>A0A444W675_9FLAO</name>
<organism evidence="2 3">
    <name type="scientific">Flavobacterium beibuense</name>
    <dbReference type="NCBI Taxonomy" id="657326"/>
    <lineage>
        <taxon>Bacteria</taxon>
        <taxon>Pseudomonadati</taxon>
        <taxon>Bacteroidota</taxon>
        <taxon>Flavobacteriia</taxon>
        <taxon>Flavobacteriales</taxon>
        <taxon>Flavobacteriaceae</taxon>
        <taxon>Flavobacterium</taxon>
    </lineage>
</organism>
<dbReference type="AlphaFoldDB" id="A0A444W675"/>
<reference evidence="2 3" key="1">
    <citation type="submission" date="2014-12" db="EMBL/GenBank/DDBJ databases">
        <title>Genome sequence of Flavobacterium beibuense RSKm HC5.</title>
        <authorList>
            <person name="Kim J.F."/>
            <person name="Song J.Y."/>
            <person name="Kwak M.-J."/>
            <person name="Lee S.-W."/>
        </authorList>
    </citation>
    <scope>NUCLEOTIDE SEQUENCE [LARGE SCALE GENOMIC DNA]</scope>
    <source>
        <strain evidence="2 3">RSKm HC5</strain>
    </source>
</reference>